<evidence type="ECO:0000256" key="2">
    <source>
        <dbReference type="SAM" id="MobiDB-lite"/>
    </source>
</evidence>
<feature type="coiled-coil region" evidence="1">
    <location>
        <begin position="320"/>
        <end position="364"/>
    </location>
</feature>
<dbReference type="Proteomes" id="UP000838412">
    <property type="component" value="Chromosome 10"/>
</dbReference>
<dbReference type="EMBL" id="OV696695">
    <property type="protein sequence ID" value="CAH1238722.1"/>
    <property type="molecule type" value="Genomic_DNA"/>
</dbReference>
<evidence type="ECO:0000256" key="3">
    <source>
        <dbReference type="SAM" id="SignalP"/>
    </source>
</evidence>
<evidence type="ECO:0000259" key="4">
    <source>
        <dbReference type="Pfam" id="PF12308"/>
    </source>
</evidence>
<feature type="signal peptide" evidence="3">
    <location>
        <begin position="1"/>
        <end position="18"/>
    </location>
</feature>
<protein>
    <submittedName>
        <fullName evidence="5">OLFM3 protein</fullName>
    </submittedName>
</protein>
<feature type="coiled-coil region" evidence="1">
    <location>
        <begin position="230"/>
        <end position="257"/>
    </location>
</feature>
<evidence type="ECO:0000313" key="6">
    <source>
        <dbReference type="Proteomes" id="UP000838412"/>
    </source>
</evidence>
<accession>A0A8J9YLT0</accession>
<evidence type="ECO:0000313" key="5">
    <source>
        <dbReference type="EMBL" id="CAH1238722.1"/>
    </source>
</evidence>
<feature type="compositionally biased region" description="Acidic residues" evidence="2">
    <location>
        <begin position="94"/>
        <end position="103"/>
    </location>
</feature>
<feature type="compositionally biased region" description="Pro residues" evidence="2">
    <location>
        <begin position="373"/>
        <end position="384"/>
    </location>
</feature>
<dbReference type="OrthoDB" id="8626508at2759"/>
<proteinExistence type="predicted"/>
<sequence length="507" mass="56696">MKLVLALVVLCLAGVTSAKSVQNLKTELLQTIREIIGKPPQDEENTVDPMPPYSEEEEGTPDDNTVDPMPPYSEEEEEEGTPDDNTVDPMPPYSEEEEEEGGTPEDNTVDPMPPYSEEEEEEGGGTPDDNTVDPMPPYSEEEEEEEEGTPEDNTVDPMPPYSEEEEEEGTPEDNTMEPMPDFLEEENPQAAAETLQADWEVKMKKARNVADFLSVRSVHSVAPSPDDCSNDNKYRHIRKLEEQVANLTASIQILAERTTAAVDIQSTMLQIQHLADRLDALRAFREQLLTDKFTAIRDEIIALAALLPQLEQNREDAELLQLYQNQLDNLTGILAELSNQGVSVLDLQRQVLQLKQQLQDCQQGLPLPMSTTTPPPPTTTPSPPELEGFKQQQTVAGRTVTCSSANIEYIDGFTAFTCHDIKVNGVRFPNGVNCHTQNSDWHERNSGYTDHVGFCNRILDPTGQRQATKIQVFYLCDAAQPRAVWRNGAWAADFRDNGYTRSLRCMV</sequence>
<reference evidence="5" key="1">
    <citation type="submission" date="2022-01" db="EMBL/GenBank/DDBJ databases">
        <authorList>
            <person name="Braso-Vives M."/>
        </authorList>
    </citation>
    <scope>NUCLEOTIDE SEQUENCE</scope>
</reference>
<keyword evidence="6" id="KW-1185">Reference proteome</keyword>
<feature type="compositionally biased region" description="Acidic residues" evidence="2">
    <location>
        <begin position="73"/>
        <end position="86"/>
    </location>
</feature>
<keyword evidence="3" id="KW-0732">Signal</keyword>
<keyword evidence="1" id="KW-0175">Coiled coil</keyword>
<organism evidence="5 6">
    <name type="scientific">Branchiostoma lanceolatum</name>
    <name type="common">Common lancelet</name>
    <name type="synonym">Amphioxus lanceolatum</name>
    <dbReference type="NCBI Taxonomy" id="7740"/>
    <lineage>
        <taxon>Eukaryota</taxon>
        <taxon>Metazoa</taxon>
        <taxon>Chordata</taxon>
        <taxon>Cephalochordata</taxon>
        <taxon>Leptocardii</taxon>
        <taxon>Amphioxiformes</taxon>
        <taxon>Branchiostomatidae</taxon>
        <taxon>Branchiostoma</taxon>
    </lineage>
</organism>
<evidence type="ECO:0000256" key="1">
    <source>
        <dbReference type="SAM" id="Coils"/>
    </source>
</evidence>
<feature type="region of interest" description="Disordered" evidence="2">
    <location>
        <begin position="364"/>
        <end position="387"/>
    </location>
</feature>
<feature type="compositionally biased region" description="Acidic residues" evidence="2">
    <location>
        <begin position="139"/>
        <end position="154"/>
    </location>
</feature>
<gene>
    <name evidence="5" type="primary">OLFM3</name>
    <name evidence="5" type="ORF">BLAG_LOCUS3209</name>
</gene>
<feature type="compositionally biased region" description="Acidic residues" evidence="2">
    <location>
        <begin position="54"/>
        <end position="65"/>
    </location>
</feature>
<dbReference type="Pfam" id="PF12308">
    <property type="entry name" value="Noelin-1"/>
    <property type="match status" value="1"/>
</dbReference>
<feature type="domain" description="Noelin" evidence="4">
    <location>
        <begin position="221"/>
        <end position="290"/>
    </location>
</feature>
<dbReference type="InterPro" id="IPR022082">
    <property type="entry name" value="Noelin_dom"/>
</dbReference>
<feature type="compositionally biased region" description="Acidic residues" evidence="2">
    <location>
        <begin position="162"/>
        <end position="175"/>
    </location>
</feature>
<dbReference type="AlphaFoldDB" id="A0A8J9YLT0"/>
<name>A0A8J9YLT0_BRALA</name>
<feature type="chain" id="PRO_5035431324" evidence="3">
    <location>
        <begin position="19"/>
        <end position="507"/>
    </location>
</feature>
<feature type="region of interest" description="Disordered" evidence="2">
    <location>
        <begin position="36"/>
        <end position="191"/>
    </location>
</feature>